<evidence type="ECO:0000259" key="7">
    <source>
        <dbReference type="SMART" id="SM00072"/>
    </source>
</evidence>
<reference evidence="8 9" key="1">
    <citation type="submission" date="2020-07" db="EMBL/GenBank/DDBJ databases">
        <authorList>
            <person name="Li M."/>
        </authorList>
    </citation>
    <scope>NUCLEOTIDE SEQUENCE [LARGE SCALE GENOMIC DNA]</scope>
    <source>
        <strain evidence="8 9">DSM 23284</strain>
    </source>
</reference>
<proteinExistence type="inferred from homology"/>
<comment type="catalytic activity">
    <reaction evidence="1 6">
        <text>alpha-D-ribose 1,5-bisphosphate + ATP = 5-phospho-alpha-D-ribose 1-diphosphate + ADP</text>
        <dbReference type="Rhea" id="RHEA:20109"/>
        <dbReference type="ChEBI" id="CHEBI:30616"/>
        <dbReference type="ChEBI" id="CHEBI:58017"/>
        <dbReference type="ChEBI" id="CHEBI:68688"/>
        <dbReference type="ChEBI" id="CHEBI:456216"/>
        <dbReference type="EC" id="2.7.4.23"/>
    </reaction>
</comment>
<dbReference type="PANTHER" id="PTHR23117">
    <property type="entry name" value="GUANYLATE KINASE-RELATED"/>
    <property type="match status" value="1"/>
</dbReference>
<evidence type="ECO:0000256" key="4">
    <source>
        <dbReference type="ARBA" id="ARBA00022741"/>
    </source>
</evidence>
<sequence length="197" mass="20431">MATLDARAPGPLIVVVGPSGVGKDSLLAAARAAYAGRPEMLFVRRAITRPASGDAEDHLPMSAADFEATLARGGFCLAWRAHGLAYGLPAALRAHLDAGRPAVVNGSRRALPEMAECFENLAILSVTARPEVLAARLAGRGRESAEEIAARVARAAPVPPVAPIREIDNSGSLEAAVPRFIDAIAAFSGLEPLPRTA</sequence>
<name>A0A838XQH4_9HYPH</name>
<dbReference type="UniPathway" id="UPA00087">
    <property type="reaction ID" value="UER00175"/>
</dbReference>
<dbReference type="HAMAP" id="MF_00836">
    <property type="entry name" value="PhnN"/>
    <property type="match status" value="1"/>
</dbReference>
<dbReference type="RefSeq" id="WP_181759486.1">
    <property type="nucleotide sequence ID" value="NZ_BMCR01000002.1"/>
</dbReference>
<comment type="caution">
    <text evidence="8">The sequence shown here is derived from an EMBL/GenBank/DDBJ whole genome shotgun (WGS) entry which is preliminary data.</text>
</comment>
<dbReference type="GO" id="GO:0006015">
    <property type="term" value="P:5-phosphoribose 1-diphosphate biosynthetic process"/>
    <property type="evidence" value="ECO:0007669"/>
    <property type="project" value="UniProtKB-UniRule"/>
</dbReference>
<dbReference type="InterPro" id="IPR008145">
    <property type="entry name" value="GK/Ca_channel_bsu"/>
</dbReference>
<feature type="domain" description="Guanylate kinase/L-type calcium channel beta subunit" evidence="7">
    <location>
        <begin position="9"/>
        <end position="188"/>
    </location>
</feature>
<evidence type="ECO:0000256" key="6">
    <source>
        <dbReference type="HAMAP-Rule" id="MF_00836"/>
    </source>
</evidence>
<dbReference type="EC" id="2.7.4.23" evidence="6"/>
<keyword evidence="8" id="KW-0418">Kinase</keyword>
<evidence type="ECO:0000256" key="1">
    <source>
        <dbReference type="ARBA" id="ARBA00000373"/>
    </source>
</evidence>
<dbReference type="GO" id="GO:0019634">
    <property type="term" value="P:organic phosphonate metabolic process"/>
    <property type="evidence" value="ECO:0007669"/>
    <property type="project" value="UniProtKB-UniRule"/>
</dbReference>
<dbReference type="PANTHER" id="PTHR23117:SF8">
    <property type="entry name" value="RIBOSE 1,5-BISPHOSPHATE PHOSPHOKINASE PHNN"/>
    <property type="match status" value="1"/>
</dbReference>
<accession>A0A838XQH4</accession>
<dbReference type="NCBIfam" id="TIGR02322">
    <property type="entry name" value="phosphon_PhnN"/>
    <property type="match status" value="1"/>
</dbReference>
<keyword evidence="3 6" id="KW-0808">Transferase</keyword>
<keyword evidence="9" id="KW-1185">Reference proteome</keyword>
<dbReference type="EMBL" id="JACEON010000004">
    <property type="protein sequence ID" value="MBA4611301.1"/>
    <property type="molecule type" value="Genomic_DNA"/>
</dbReference>
<evidence type="ECO:0000256" key="3">
    <source>
        <dbReference type="ARBA" id="ARBA00022679"/>
    </source>
</evidence>
<protein>
    <recommendedName>
        <fullName evidence="6">Ribose 1,5-bisphosphate phosphokinase PhnN</fullName>
        <ecNumber evidence="6">2.7.4.23</ecNumber>
    </recommendedName>
    <alternativeName>
        <fullName evidence="6">Ribose 1,5-bisphosphokinase</fullName>
    </alternativeName>
</protein>
<evidence type="ECO:0000313" key="8">
    <source>
        <dbReference type="EMBL" id="MBA4611301.1"/>
    </source>
</evidence>
<dbReference type="GO" id="GO:0005829">
    <property type="term" value="C:cytosol"/>
    <property type="evidence" value="ECO:0007669"/>
    <property type="project" value="TreeGrafter"/>
</dbReference>
<keyword evidence="4 6" id="KW-0547">Nucleotide-binding</keyword>
<keyword evidence="5 6" id="KW-0067">ATP-binding</keyword>
<reference evidence="8 9" key="2">
    <citation type="submission" date="2020-08" db="EMBL/GenBank/DDBJ databases">
        <title>Stappia taiwanensis sp. nov., isolated from a coastal thermal spring.</title>
        <authorList>
            <person name="Kampfer P."/>
        </authorList>
    </citation>
    <scope>NUCLEOTIDE SEQUENCE [LARGE SCALE GENOMIC DNA]</scope>
    <source>
        <strain evidence="8 9">DSM 23284</strain>
    </source>
</reference>
<dbReference type="AlphaFoldDB" id="A0A838XQH4"/>
<organism evidence="8 9">
    <name type="scientific">Stappia taiwanensis</name>
    <dbReference type="NCBI Taxonomy" id="992267"/>
    <lineage>
        <taxon>Bacteria</taxon>
        <taxon>Pseudomonadati</taxon>
        <taxon>Pseudomonadota</taxon>
        <taxon>Alphaproteobacteria</taxon>
        <taxon>Hyphomicrobiales</taxon>
        <taxon>Stappiaceae</taxon>
        <taxon>Stappia</taxon>
    </lineage>
</organism>
<comment type="similarity">
    <text evidence="6">Belongs to the ribose 1,5-bisphosphokinase family.</text>
</comment>
<dbReference type="GO" id="GO:0005524">
    <property type="term" value="F:ATP binding"/>
    <property type="evidence" value="ECO:0007669"/>
    <property type="project" value="UniProtKB-KW"/>
</dbReference>
<evidence type="ECO:0000256" key="5">
    <source>
        <dbReference type="ARBA" id="ARBA00022840"/>
    </source>
</evidence>
<gene>
    <name evidence="6 8" type="primary">phnN</name>
    <name evidence="8" type="ORF">H1W37_06550</name>
</gene>
<dbReference type="InterPro" id="IPR012699">
    <property type="entry name" value="PhnN"/>
</dbReference>
<dbReference type="SUPFAM" id="SSF52540">
    <property type="entry name" value="P-loop containing nucleoside triphosphate hydrolases"/>
    <property type="match status" value="1"/>
</dbReference>
<feature type="binding site" evidence="6">
    <location>
        <begin position="17"/>
        <end position="24"/>
    </location>
    <ligand>
        <name>ATP</name>
        <dbReference type="ChEBI" id="CHEBI:30616"/>
    </ligand>
</feature>
<dbReference type="InterPro" id="IPR027417">
    <property type="entry name" value="P-loop_NTPase"/>
</dbReference>
<dbReference type="SMART" id="SM00072">
    <property type="entry name" value="GuKc"/>
    <property type="match status" value="1"/>
</dbReference>
<comment type="function">
    <text evidence="6">Catalyzes the phosphorylation of ribose 1,5-bisphosphate to 5-phospho-D-ribosyl alpha-1-diphosphate (PRPP).</text>
</comment>
<dbReference type="Gene3D" id="3.40.50.300">
    <property type="entry name" value="P-loop containing nucleotide triphosphate hydrolases"/>
    <property type="match status" value="1"/>
</dbReference>
<comment type="pathway">
    <text evidence="2 6">Metabolic intermediate biosynthesis; 5-phospho-alpha-D-ribose 1-diphosphate biosynthesis; 5-phospho-alpha-D-ribose 1-diphosphate from D-ribose 5-phosphate (route II): step 3/3.</text>
</comment>
<dbReference type="Proteomes" id="UP000559404">
    <property type="component" value="Unassembled WGS sequence"/>
</dbReference>
<evidence type="ECO:0000256" key="2">
    <source>
        <dbReference type="ARBA" id="ARBA00005069"/>
    </source>
</evidence>
<dbReference type="GO" id="GO:0033863">
    <property type="term" value="F:ribose 1,5-bisphosphate phosphokinase activity"/>
    <property type="evidence" value="ECO:0007669"/>
    <property type="project" value="UniProtKB-UniRule"/>
</dbReference>
<evidence type="ECO:0000313" key="9">
    <source>
        <dbReference type="Proteomes" id="UP000559404"/>
    </source>
</evidence>